<evidence type="ECO:0000256" key="3">
    <source>
        <dbReference type="ARBA" id="ARBA00004922"/>
    </source>
</evidence>
<name>A0ABD2Q910_9PLAT</name>
<evidence type="ECO:0000256" key="10">
    <source>
        <dbReference type="ARBA" id="ARBA00023136"/>
    </source>
</evidence>
<dbReference type="GO" id="GO:0008250">
    <property type="term" value="C:oligosaccharyltransferase complex"/>
    <property type="evidence" value="ECO:0007669"/>
    <property type="project" value="UniProtKB-UniRule"/>
</dbReference>
<evidence type="ECO:0000313" key="13">
    <source>
        <dbReference type="Proteomes" id="UP001626550"/>
    </source>
</evidence>
<keyword evidence="9 11" id="KW-1133">Transmembrane helix</keyword>
<feature type="non-terminal residue" evidence="12">
    <location>
        <position position="365"/>
    </location>
</feature>
<dbReference type="PANTHER" id="PTHR21049">
    <property type="entry name" value="RIBOPHORIN I"/>
    <property type="match status" value="1"/>
</dbReference>
<gene>
    <name evidence="12" type="primary">RPN1</name>
    <name evidence="12" type="ORF">Ciccas_005684</name>
</gene>
<evidence type="ECO:0000256" key="11">
    <source>
        <dbReference type="RuleBase" id="RU361143"/>
    </source>
</evidence>
<comment type="subunit">
    <text evidence="11">Component of the oligosaccharyltransferase (OST) complex.</text>
</comment>
<sequence>MYTAPEKPATKKDSNLLYYGPYLDKAPFSKALFSVQYEIKDTFLTVKHMTRLIEVSHWGNIAVEEDIEIHNTGPALKGQFSRFDYMQGIGHDKAAQSWNTLLPSSAKDIYYRDLIGNVSTSKVSKHYSAVQVNIVPRFPIFGGWRTRYTIGYNVPAQDFLFRDKSKFLLKMRVIDHIYDAQFVENFELKIILPEAISNIQLELPFAMKRLADSRMPTYMDITGREVITVTAKNLIGKHIQDFSLSYEFSMPLMLREFAMAIAAFMLLFISIIVYVRLDFSVSKKAESESLERTDALIAEALNQHEQRKMCYKRYETALNSYKVGKDFCKFTADCKVIDLDREAIFKATANTREHLRALYSEGAER</sequence>
<proteinExistence type="inferred from homology"/>
<evidence type="ECO:0000256" key="5">
    <source>
        <dbReference type="ARBA" id="ARBA00017611"/>
    </source>
</evidence>
<dbReference type="GO" id="GO:0000502">
    <property type="term" value="C:proteasome complex"/>
    <property type="evidence" value="ECO:0007669"/>
    <property type="project" value="UniProtKB-KW"/>
</dbReference>
<evidence type="ECO:0000256" key="8">
    <source>
        <dbReference type="ARBA" id="ARBA00022824"/>
    </source>
</evidence>
<comment type="pathway">
    <text evidence="3 11">Protein modification; protein glycosylation.</text>
</comment>
<dbReference type="PANTHER" id="PTHR21049:SF0">
    <property type="entry name" value="DOLICHYL-DIPHOSPHOOLIGOSACCHARIDE--PROTEIN GLYCOSYLTRANSFERASE SUBUNIT 1"/>
    <property type="match status" value="1"/>
</dbReference>
<evidence type="ECO:0000256" key="1">
    <source>
        <dbReference type="ARBA" id="ARBA00002791"/>
    </source>
</evidence>
<evidence type="ECO:0000256" key="6">
    <source>
        <dbReference type="ARBA" id="ARBA00022692"/>
    </source>
</evidence>
<dbReference type="EMBL" id="JBJKFK010000688">
    <property type="protein sequence ID" value="KAL3315687.1"/>
    <property type="molecule type" value="Genomic_DNA"/>
</dbReference>
<accession>A0ABD2Q910</accession>
<feature type="transmembrane region" description="Helical" evidence="11">
    <location>
        <begin position="257"/>
        <end position="277"/>
    </location>
</feature>
<comment type="function">
    <text evidence="1 11">Subunit of the oligosaccharyl transferase (OST) complex that catalyzes the initial transfer of a defined glycan (Glc(3)Man(9)GlcNAc(2) in eukaryotes) from the lipid carrier dolichol-pyrophosphate to an asparagine residue within an Asn-X-Ser/Thr consensus motif in nascent polypeptide chains, the first step in protein N-glycosylation. N-glycosylation occurs cotranslationally and the complex associates with the Sec61 complex at the channel-forming translocon complex that mediates protein translocation across the endoplasmic reticulum (ER). All subunits are required for a maximal enzyme activity.</text>
</comment>
<keyword evidence="10 11" id="KW-0472">Membrane</keyword>
<evidence type="ECO:0000256" key="9">
    <source>
        <dbReference type="ARBA" id="ARBA00022989"/>
    </source>
</evidence>
<evidence type="ECO:0000256" key="7">
    <source>
        <dbReference type="ARBA" id="ARBA00022729"/>
    </source>
</evidence>
<comment type="subcellular location">
    <subcellularLocation>
        <location evidence="2 11">Endoplasmic reticulum membrane</location>
        <topology evidence="2 11">Single-pass type I membrane protein</topology>
    </subcellularLocation>
</comment>
<evidence type="ECO:0000256" key="4">
    <source>
        <dbReference type="ARBA" id="ARBA00008905"/>
    </source>
</evidence>
<keyword evidence="13" id="KW-1185">Reference proteome</keyword>
<evidence type="ECO:0000256" key="2">
    <source>
        <dbReference type="ARBA" id="ARBA00004115"/>
    </source>
</evidence>
<dbReference type="Pfam" id="PF04597">
    <property type="entry name" value="Ribophorin_I"/>
    <property type="match status" value="1"/>
</dbReference>
<reference evidence="12 13" key="1">
    <citation type="submission" date="2024-11" db="EMBL/GenBank/DDBJ databases">
        <title>Adaptive evolution of stress response genes in parasites aligns with host niche diversity.</title>
        <authorList>
            <person name="Hahn C."/>
            <person name="Resl P."/>
        </authorList>
    </citation>
    <scope>NUCLEOTIDE SEQUENCE [LARGE SCALE GENOMIC DNA]</scope>
    <source>
        <strain evidence="12">EGGRZ-B1_66</strain>
        <tissue evidence="12">Body</tissue>
    </source>
</reference>
<dbReference type="Proteomes" id="UP001626550">
    <property type="component" value="Unassembled WGS sequence"/>
</dbReference>
<protein>
    <recommendedName>
        <fullName evidence="5 11">Dolichyl-diphosphooligosaccharide--protein glycosyltransferase subunit 1</fullName>
    </recommendedName>
</protein>
<keyword evidence="6 11" id="KW-0812">Transmembrane</keyword>
<dbReference type="InterPro" id="IPR007676">
    <property type="entry name" value="Ribophorin_I"/>
</dbReference>
<keyword evidence="12" id="KW-0647">Proteasome</keyword>
<keyword evidence="8 11" id="KW-0256">Endoplasmic reticulum</keyword>
<evidence type="ECO:0000313" key="12">
    <source>
        <dbReference type="EMBL" id="KAL3315687.1"/>
    </source>
</evidence>
<comment type="similarity">
    <text evidence="4 11">Belongs to the OST1 family.</text>
</comment>
<comment type="caution">
    <text evidence="12">The sequence shown here is derived from an EMBL/GenBank/DDBJ whole genome shotgun (WGS) entry which is preliminary data.</text>
</comment>
<dbReference type="AlphaFoldDB" id="A0ABD2Q910"/>
<keyword evidence="7" id="KW-0732">Signal</keyword>
<organism evidence="12 13">
    <name type="scientific">Cichlidogyrus casuarinus</name>
    <dbReference type="NCBI Taxonomy" id="1844966"/>
    <lineage>
        <taxon>Eukaryota</taxon>
        <taxon>Metazoa</taxon>
        <taxon>Spiralia</taxon>
        <taxon>Lophotrochozoa</taxon>
        <taxon>Platyhelminthes</taxon>
        <taxon>Monogenea</taxon>
        <taxon>Monopisthocotylea</taxon>
        <taxon>Dactylogyridea</taxon>
        <taxon>Ancyrocephalidae</taxon>
        <taxon>Cichlidogyrus</taxon>
    </lineage>
</organism>